<dbReference type="PRINTS" id="PR00035">
    <property type="entry name" value="HTHGNTR"/>
</dbReference>
<evidence type="ECO:0000256" key="1">
    <source>
        <dbReference type="ARBA" id="ARBA00023015"/>
    </source>
</evidence>
<evidence type="ECO:0000259" key="4">
    <source>
        <dbReference type="PROSITE" id="PS50949"/>
    </source>
</evidence>
<dbReference type="Pfam" id="PF00392">
    <property type="entry name" value="GntR"/>
    <property type="match status" value="1"/>
</dbReference>
<dbReference type="InterPro" id="IPR028978">
    <property type="entry name" value="Chorismate_lyase_/UTRA_dom_sf"/>
</dbReference>
<keyword evidence="6" id="KW-1185">Reference proteome</keyword>
<dbReference type="PANTHER" id="PTHR44846">
    <property type="entry name" value="MANNOSYL-D-GLYCERATE TRANSPORT/METABOLISM SYSTEM REPRESSOR MNGR-RELATED"/>
    <property type="match status" value="1"/>
</dbReference>
<dbReference type="InterPro" id="IPR000524">
    <property type="entry name" value="Tscrpt_reg_HTH_GntR"/>
</dbReference>
<evidence type="ECO:0000256" key="3">
    <source>
        <dbReference type="ARBA" id="ARBA00023163"/>
    </source>
</evidence>
<dbReference type="CDD" id="cd07377">
    <property type="entry name" value="WHTH_GntR"/>
    <property type="match status" value="1"/>
</dbReference>
<feature type="domain" description="HTH gntR-type" evidence="4">
    <location>
        <begin position="1"/>
        <end position="69"/>
    </location>
</feature>
<reference evidence="5 6" key="1">
    <citation type="submission" date="2024-03" db="EMBL/GenBank/DDBJ databases">
        <title>Mouse gut bacterial collection (mGBC) of GemPharmatech.</title>
        <authorList>
            <person name="He Y."/>
            <person name="Dong L."/>
            <person name="Wu D."/>
            <person name="Gao X."/>
            <person name="Lin Z."/>
        </authorList>
    </citation>
    <scope>NUCLEOTIDE SEQUENCE [LARGE SCALE GENOMIC DNA]</scope>
    <source>
        <strain evidence="5 6">15-30</strain>
    </source>
</reference>
<organism evidence="5 6">
    <name type="scientific">Ligilactobacillus faecis</name>
    <dbReference type="NCBI Taxonomy" id="762833"/>
    <lineage>
        <taxon>Bacteria</taxon>
        <taxon>Bacillati</taxon>
        <taxon>Bacillota</taxon>
        <taxon>Bacilli</taxon>
        <taxon>Lactobacillales</taxon>
        <taxon>Lactobacillaceae</taxon>
        <taxon>Ligilactobacillus</taxon>
    </lineage>
</organism>
<dbReference type="PROSITE" id="PS50949">
    <property type="entry name" value="HTH_GNTR"/>
    <property type="match status" value="1"/>
</dbReference>
<dbReference type="InterPro" id="IPR050679">
    <property type="entry name" value="Bact_HTH_transcr_reg"/>
</dbReference>
<name>A0ABV4DST7_9LACO</name>
<proteinExistence type="predicted"/>
<dbReference type="SUPFAM" id="SSF46785">
    <property type="entry name" value="Winged helix' DNA-binding domain"/>
    <property type="match status" value="1"/>
</dbReference>
<keyword evidence="1" id="KW-0805">Transcription regulation</keyword>
<dbReference type="EMBL" id="JBCLUF010000029">
    <property type="protein sequence ID" value="MEY8662807.1"/>
    <property type="molecule type" value="Genomic_DNA"/>
</dbReference>
<keyword evidence="3" id="KW-0804">Transcription</keyword>
<dbReference type="Gene3D" id="3.40.1410.10">
    <property type="entry name" value="Chorismate lyase-like"/>
    <property type="match status" value="1"/>
</dbReference>
<dbReference type="Proteomes" id="UP001565236">
    <property type="component" value="Unassembled WGS sequence"/>
</dbReference>
<dbReference type="InterPro" id="IPR011663">
    <property type="entry name" value="UTRA"/>
</dbReference>
<evidence type="ECO:0000313" key="6">
    <source>
        <dbReference type="Proteomes" id="UP001565236"/>
    </source>
</evidence>
<sequence>MLKYDEVATKMEAQIIADGLTQGDKLPKLTELMAKYAVSKSTIVKALAKLEQRGLIYQIQGSGVFVRRPKLDEHINLINNNGFTADMVKHKMTAKVLSLKKIAPPKDMIKYFNGDVKEVYEVKRIRYLDDQILCLEESYFKTSVVPFLNEQIAQGSIFNYVRELGIAIGFSDKYLNVIELSKKEAKLLELPEKAPALTIEETYYLTSGEAFDHSKTTYHFKNAKFFIQSTT</sequence>
<protein>
    <submittedName>
        <fullName evidence="5">GntR family transcriptional regulator</fullName>
    </submittedName>
</protein>
<accession>A0ABV4DST7</accession>
<dbReference type="Gene3D" id="1.10.10.10">
    <property type="entry name" value="Winged helix-like DNA-binding domain superfamily/Winged helix DNA-binding domain"/>
    <property type="match status" value="1"/>
</dbReference>
<dbReference type="SMART" id="SM00866">
    <property type="entry name" value="UTRA"/>
    <property type="match status" value="1"/>
</dbReference>
<gene>
    <name evidence="5" type="ORF">AALT52_07895</name>
</gene>
<evidence type="ECO:0000256" key="2">
    <source>
        <dbReference type="ARBA" id="ARBA00023125"/>
    </source>
</evidence>
<dbReference type="Pfam" id="PF07702">
    <property type="entry name" value="UTRA"/>
    <property type="match status" value="1"/>
</dbReference>
<dbReference type="PANTHER" id="PTHR44846:SF4">
    <property type="entry name" value="HTH GNTR-TYPE DOMAIN-CONTAINING PROTEIN"/>
    <property type="match status" value="1"/>
</dbReference>
<keyword evidence="2" id="KW-0238">DNA-binding</keyword>
<dbReference type="SUPFAM" id="SSF64288">
    <property type="entry name" value="Chorismate lyase-like"/>
    <property type="match status" value="1"/>
</dbReference>
<dbReference type="RefSeq" id="WP_369942633.1">
    <property type="nucleotide sequence ID" value="NZ_JBCLUF010000029.1"/>
</dbReference>
<dbReference type="InterPro" id="IPR036388">
    <property type="entry name" value="WH-like_DNA-bd_sf"/>
</dbReference>
<comment type="caution">
    <text evidence="5">The sequence shown here is derived from an EMBL/GenBank/DDBJ whole genome shotgun (WGS) entry which is preliminary data.</text>
</comment>
<dbReference type="SMART" id="SM00345">
    <property type="entry name" value="HTH_GNTR"/>
    <property type="match status" value="1"/>
</dbReference>
<evidence type="ECO:0000313" key="5">
    <source>
        <dbReference type="EMBL" id="MEY8662807.1"/>
    </source>
</evidence>
<dbReference type="InterPro" id="IPR036390">
    <property type="entry name" value="WH_DNA-bd_sf"/>
</dbReference>